<name>A0A2I4AYP1_AUSLI</name>
<dbReference type="Pfam" id="PF05556">
    <property type="entry name" value="Calsarcin"/>
    <property type="match status" value="1"/>
</dbReference>
<protein>
    <submittedName>
        <fullName evidence="5">Myozenin-1a</fullName>
    </submittedName>
</protein>
<dbReference type="GO" id="GO:0051373">
    <property type="term" value="F:FATZ binding"/>
    <property type="evidence" value="ECO:0007669"/>
    <property type="project" value="TreeGrafter"/>
</dbReference>
<accession>A0A2I4AYP1</accession>
<dbReference type="AlphaFoldDB" id="A0A2I4AYP1"/>
<dbReference type="OrthoDB" id="9901707at2759"/>
<proteinExistence type="inferred from homology"/>
<feature type="compositionally biased region" description="Basic and acidic residues" evidence="3">
    <location>
        <begin position="168"/>
        <end position="177"/>
    </location>
</feature>
<dbReference type="PANTHER" id="PTHR15941:SF11">
    <property type="entry name" value="MYOZENIN-1"/>
    <property type="match status" value="1"/>
</dbReference>
<dbReference type="GO" id="GO:0003779">
    <property type="term" value="F:actin binding"/>
    <property type="evidence" value="ECO:0007669"/>
    <property type="project" value="TreeGrafter"/>
</dbReference>
<keyword evidence="4" id="KW-1185">Reference proteome</keyword>
<dbReference type="RefSeq" id="XP_013860617.1">
    <property type="nucleotide sequence ID" value="XM_014005163.1"/>
</dbReference>
<dbReference type="KEGG" id="alim:106515374"/>
<reference evidence="5" key="1">
    <citation type="submission" date="2025-08" db="UniProtKB">
        <authorList>
            <consortium name="RefSeq"/>
        </authorList>
    </citation>
    <scope>IDENTIFICATION</scope>
    <source>
        <strain evidence="5">Quisiro</strain>
        <tissue evidence="5">Liver</tissue>
    </source>
</reference>
<dbReference type="FunCoup" id="A0A2I4AYP1">
    <property type="interactions" value="605"/>
</dbReference>
<organism evidence="4 5">
    <name type="scientific">Austrofundulus limnaeus</name>
    <name type="common">Annual killifish</name>
    <dbReference type="NCBI Taxonomy" id="52670"/>
    <lineage>
        <taxon>Eukaryota</taxon>
        <taxon>Metazoa</taxon>
        <taxon>Chordata</taxon>
        <taxon>Craniata</taxon>
        <taxon>Vertebrata</taxon>
        <taxon>Euteleostomi</taxon>
        <taxon>Actinopterygii</taxon>
        <taxon>Neopterygii</taxon>
        <taxon>Teleostei</taxon>
        <taxon>Neoteleostei</taxon>
        <taxon>Acanthomorphata</taxon>
        <taxon>Ovalentaria</taxon>
        <taxon>Atherinomorphae</taxon>
        <taxon>Cyprinodontiformes</taxon>
        <taxon>Rivulidae</taxon>
        <taxon>Austrofundulus</taxon>
    </lineage>
</organism>
<evidence type="ECO:0000256" key="3">
    <source>
        <dbReference type="SAM" id="MobiDB-lite"/>
    </source>
</evidence>
<evidence type="ECO:0000313" key="4">
    <source>
        <dbReference type="Proteomes" id="UP000192220"/>
    </source>
</evidence>
<keyword evidence="2" id="KW-0597">Phosphoprotein</keyword>
<dbReference type="GO" id="GO:0015629">
    <property type="term" value="C:actin cytoskeleton"/>
    <property type="evidence" value="ECO:0007669"/>
    <property type="project" value="TreeGrafter"/>
</dbReference>
<dbReference type="InterPro" id="IPR008438">
    <property type="entry name" value="MYOZ"/>
</dbReference>
<evidence type="ECO:0000256" key="2">
    <source>
        <dbReference type="ARBA" id="ARBA00022553"/>
    </source>
</evidence>
<dbReference type="Proteomes" id="UP000192220">
    <property type="component" value="Unplaced"/>
</dbReference>
<dbReference type="GO" id="GO:0031433">
    <property type="term" value="F:telethonin binding"/>
    <property type="evidence" value="ECO:0007669"/>
    <property type="project" value="TreeGrafter"/>
</dbReference>
<evidence type="ECO:0000313" key="5">
    <source>
        <dbReference type="RefSeq" id="XP_013860617.1"/>
    </source>
</evidence>
<dbReference type="InParanoid" id="A0A2I4AYP1"/>
<dbReference type="CTD" id="572909"/>
<gene>
    <name evidence="5" type="primary">myoz1a</name>
</gene>
<feature type="compositionally biased region" description="Gly residues" evidence="3">
    <location>
        <begin position="145"/>
        <end position="167"/>
    </location>
</feature>
<dbReference type="GO" id="GO:0030018">
    <property type="term" value="C:Z disc"/>
    <property type="evidence" value="ECO:0007669"/>
    <property type="project" value="InterPro"/>
</dbReference>
<sequence>MPLGTPAPLNKRKKPSKIITDLSHISQNECEAETEATELDLGKKIRTPRDIMLEELSLMKNRGSKMFKMRQQRVEKFIYENNPDIFSSDSMDNFQKFVPSLGGQIGGQIINVGGHFVSKESGHPYLGAISAGGGAPVPPPKPGSKGAGAGAGGAVGAGGAGGAGGLGGEDKGREGHGTSEGSALRGGGKDGGTKMLIHVKTYVSPWEKAMKGDENLLATLKYAMPGPIGPMELRKFKCFNRMAMPFGGFEKANQLMKFQLPETEVTKPEPEPAVVYQQDIGCRPSFNRTPIGWVGNNEPSSIHMETDAVPFDGETDEL</sequence>
<feature type="region of interest" description="Disordered" evidence="3">
    <location>
        <begin position="130"/>
        <end position="190"/>
    </location>
</feature>
<dbReference type="STRING" id="52670.A0A2I4AYP1"/>
<dbReference type="PANTHER" id="PTHR15941">
    <property type="entry name" value="MYOZENIN"/>
    <property type="match status" value="1"/>
</dbReference>
<evidence type="ECO:0000256" key="1">
    <source>
        <dbReference type="ARBA" id="ARBA00009126"/>
    </source>
</evidence>
<comment type="similarity">
    <text evidence="1">Belongs to the myozenin family.</text>
</comment>